<evidence type="ECO:0000256" key="6">
    <source>
        <dbReference type="SAM" id="Phobius"/>
    </source>
</evidence>
<dbReference type="PANTHER" id="PTHR21562:SF117">
    <property type="entry name" value="PECTIN ACETYLESTERASE"/>
    <property type="match status" value="1"/>
</dbReference>
<keyword evidence="6" id="KW-0472">Membrane</keyword>
<dbReference type="Pfam" id="PF03283">
    <property type="entry name" value="PAE"/>
    <property type="match status" value="2"/>
</dbReference>
<evidence type="ECO:0000256" key="3">
    <source>
        <dbReference type="ARBA" id="ARBA00005784"/>
    </source>
</evidence>
<dbReference type="GO" id="GO:0071555">
    <property type="term" value="P:cell wall organization"/>
    <property type="evidence" value="ECO:0007669"/>
    <property type="project" value="UniProtKB-KW"/>
</dbReference>
<comment type="function">
    <text evidence="1 5">Hydrolyzes acetyl esters in homogalacturonan regions of pectin. In type I primary cell wall, galacturonic acid residues of pectin can be acetylated at the O-2 and O-3 positions. Decreasing the degree of acetylation of pectin gels in vitro alters their physical properties.</text>
</comment>
<comment type="similarity">
    <text evidence="3 5">Belongs to the pectinacetylesterase family.</text>
</comment>
<keyword evidence="6" id="KW-0812">Transmembrane</keyword>
<accession>A0A1D1XV73</accession>
<proteinExistence type="inferred from homology"/>
<keyword evidence="5" id="KW-0964">Secreted</keyword>
<comment type="subcellular location">
    <subcellularLocation>
        <location evidence="2 5">Secreted</location>
        <location evidence="2 5">Cell wall</location>
    </subcellularLocation>
</comment>
<evidence type="ECO:0000256" key="2">
    <source>
        <dbReference type="ARBA" id="ARBA00004191"/>
    </source>
</evidence>
<dbReference type="EMBL" id="GDJX01021671">
    <property type="protein sequence ID" value="JAT46265.1"/>
    <property type="molecule type" value="Transcribed_RNA"/>
</dbReference>
<gene>
    <name evidence="7" type="primary">Notum_10</name>
    <name evidence="7" type="ORF">g.118281</name>
</gene>
<dbReference type="GO" id="GO:0016787">
    <property type="term" value="F:hydrolase activity"/>
    <property type="evidence" value="ECO:0007669"/>
    <property type="project" value="UniProtKB-KW"/>
</dbReference>
<protein>
    <recommendedName>
        <fullName evidence="5">Pectin acetylesterase</fullName>
        <ecNumber evidence="5">3.1.1.-</ecNumber>
    </recommendedName>
</protein>
<keyword evidence="4 5" id="KW-0134">Cell wall</keyword>
<dbReference type="PANTHER" id="PTHR21562">
    <property type="entry name" value="NOTUM-RELATED"/>
    <property type="match status" value="1"/>
</dbReference>
<sequence length="483" mass="53256">MPHSSLDHRAAASGPMLHRLHLRWRKRGGRELVLGTCGLGLLLLAVVLTVGSRVGRSIHGGAGTGVGSPGDGLVPLTLVRNARDRGAVCLDGSPPAYHIDRGFGTGMNNWVIHLQGGGWCSSVASCSLRKTTMFGSSDYMERQVAFNGILSRNQSQNPDFYNWNRVVLRYCDGASFSGNVETEIQVVHNVAGSISKIVNLCCPCYLLLFDFSVRNVTVESLCTLVMYQDGTKLFFRGQRIWEVIMDELMTCGLASAKQALLTGCSAGGLATFIHCDDFRARLSKGVTVKCFADAGFFLDIKDISGKRTMRSFYHDVVNLQGVANNLPKDCISRTEPSQCFFPQEIIMSISTPLFVLNPTYDFWQVQHILAPEGSDPTGSWLKCKHDIHNCDSNQIEVLQGFRRAMVDALSSFRDKKDGGIFLNSCYIHCQTVSNITWHSPSSPRVGNKTIAEAVGDWYFNRGVVEAIDCPYPCNPTCYDMKFD</sequence>
<feature type="transmembrane region" description="Helical" evidence="6">
    <location>
        <begin position="32"/>
        <end position="51"/>
    </location>
</feature>
<evidence type="ECO:0000256" key="4">
    <source>
        <dbReference type="ARBA" id="ARBA00022512"/>
    </source>
</evidence>
<name>A0A1D1XV73_9ARAE</name>
<dbReference type="EC" id="3.1.1.-" evidence="5"/>
<dbReference type="AlphaFoldDB" id="A0A1D1XV73"/>
<evidence type="ECO:0000256" key="5">
    <source>
        <dbReference type="RuleBase" id="RU363114"/>
    </source>
</evidence>
<dbReference type="InterPro" id="IPR004963">
    <property type="entry name" value="PAE/NOTUM"/>
</dbReference>
<reference evidence="7" key="1">
    <citation type="submission" date="2015-07" db="EMBL/GenBank/DDBJ databases">
        <title>Transcriptome Assembly of Anthurium amnicola.</title>
        <authorList>
            <person name="Suzuki J."/>
        </authorList>
    </citation>
    <scope>NUCLEOTIDE SEQUENCE</scope>
</reference>
<keyword evidence="5" id="KW-0961">Cell wall biogenesis/degradation</keyword>
<keyword evidence="6" id="KW-1133">Transmembrane helix</keyword>
<evidence type="ECO:0000256" key="1">
    <source>
        <dbReference type="ARBA" id="ARBA00003534"/>
    </source>
</evidence>
<evidence type="ECO:0000313" key="7">
    <source>
        <dbReference type="EMBL" id="JAT46265.1"/>
    </source>
</evidence>
<keyword evidence="5" id="KW-0378">Hydrolase</keyword>
<organism evidence="7">
    <name type="scientific">Anthurium amnicola</name>
    <dbReference type="NCBI Taxonomy" id="1678845"/>
    <lineage>
        <taxon>Eukaryota</taxon>
        <taxon>Viridiplantae</taxon>
        <taxon>Streptophyta</taxon>
        <taxon>Embryophyta</taxon>
        <taxon>Tracheophyta</taxon>
        <taxon>Spermatophyta</taxon>
        <taxon>Magnoliopsida</taxon>
        <taxon>Liliopsida</taxon>
        <taxon>Araceae</taxon>
        <taxon>Pothoideae</taxon>
        <taxon>Potheae</taxon>
        <taxon>Anthurium</taxon>
    </lineage>
</organism>